<dbReference type="SUPFAM" id="SSF90250">
    <property type="entry name" value="Troponin coil-coiled subunits"/>
    <property type="match status" value="1"/>
</dbReference>
<dbReference type="Ensembl" id="ENSLCAT00010046938.1">
    <property type="protein sequence ID" value="ENSLCAP00010045826.1"/>
    <property type="gene ID" value="ENSLCAG00010021295.1"/>
</dbReference>
<evidence type="ECO:0000256" key="3">
    <source>
        <dbReference type="ARBA" id="ARBA00023179"/>
    </source>
</evidence>
<comment type="function">
    <text evidence="1">Troponin I is the inhibitory subunit of troponin, the thin filament regulatory complex which confers calcium-sensitivity to striated muscle actomyosin ATPase activity.</text>
</comment>
<reference evidence="6" key="2">
    <citation type="submission" date="2025-08" db="UniProtKB">
        <authorList>
            <consortium name="Ensembl"/>
        </authorList>
    </citation>
    <scope>IDENTIFICATION</scope>
</reference>
<sequence length="93" mass="10641">MKCVNCFIQTVLDFSFKIRLLAVAAQMLQEEAEQKKKEREAALAERVPPVNLSGLSLQELLDLCRDLHHKIDVVDEERYDIGLKVSKNDKEVS</sequence>
<name>A0A4W6F6R2_LATCA</name>
<dbReference type="GO" id="GO:0060048">
    <property type="term" value="P:cardiac muscle contraction"/>
    <property type="evidence" value="ECO:0007669"/>
    <property type="project" value="TreeGrafter"/>
</dbReference>
<evidence type="ECO:0000256" key="1">
    <source>
        <dbReference type="ARBA" id="ARBA00001988"/>
    </source>
</evidence>
<dbReference type="InParanoid" id="A0A4W6F6R2"/>
<reference evidence="7" key="1">
    <citation type="submission" date="2015-09" db="EMBL/GenBank/DDBJ databases">
        <authorList>
            <person name="Sai Rama Sridatta P."/>
        </authorList>
    </citation>
    <scope>NUCLEOTIDE SEQUENCE [LARGE SCALE GENOMIC DNA]</scope>
</reference>
<dbReference type="GO" id="GO:0003779">
    <property type="term" value="F:actin binding"/>
    <property type="evidence" value="ECO:0007669"/>
    <property type="project" value="UniProtKB-KW"/>
</dbReference>
<evidence type="ECO:0000256" key="5">
    <source>
        <dbReference type="SAM" id="Coils"/>
    </source>
</evidence>
<keyword evidence="3" id="KW-0514">Muscle protein</keyword>
<comment type="similarity">
    <text evidence="2">Belongs to the troponin I family.</text>
</comment>
<evidence type="ECO:0000313" key="6">
    <source>
        <dbReference type="Ensembl" id="ENSLCAP00010045826.1"/>
    </source>
</evidence>
<organism evidence="6 7">
    <name type="scientific">Lates calcarifer</name>
    <name type="common">Barramundi</name>
    <name type="synonym">Holocentrus calcarifer</name>
    <dbReference type="NCBI Taxonomy" id="8187"/>
    <lineage>
        <taxon>Eukaryota</taxon>
        <taxon>Metazoa</taxon>
        <taxon>Chordata</taxon>
        <taxon>Craniata</taxon>
        <taxon>Vertebrata</taxon>
        <taxon>Euteleostomi</taxon>
        <taxon>Actinopterygii</taxon>
        <taxon>Neopterygii</taxon>
        <taxon>Teleostei</taxon>
        <taxon>Neoteleostei</taxon>
        <taxon>Acanthomorphata</taxon>
        <taxon>Carangaria</taxon>
        <taxon>Carangaria incertae sedis</taxon>
        <taxon>Centropomidae</taxon>
        <taxon>Lates</taxon>
    </lineage>
</organism>
<dbReference type="STRING" id="8187.ENSLCAP00010045826"/>
<keyword evidence="7" id="KW-1185">Reference proteome</keyword>
<keyword evidence="5" id="KW-0175">Coiled coil</keyword>
<dbReference type="Gene3D" id="1.20.5.350">
    <property type="match status" value="1"/>
</dbReference>
<dbReference type="Pfam" id="PF00992">
    <property type="entry name" value="Troponin"/>
    <property type="match status" value="1"/>
</dbReference>
<evidence type="ECO:0000256" key="4">
    <source>
        <dbReference type="ARBA" id="ARBA00023203"/>
    </source>
</evidence>
<evidence type="ECO:0000256" key="2">
    <source>
        <dbReference type="ARBA" id="ARBA00009930"/>
    </source>
</evidence>
<proteinExistence type="inferred from homology"/>
<protein>
    <submittedName>
        <fullName evidence="6">Uncharacterized protein</fullName>
    </submittedName>
</protein>
<dbReference type="PANTHER" id="PTHR13738">
    <property type="entry name" value="TROPONIN I"/>
    <property type="match status" value="1"/>
</dbReference>
<dbReference type="GeneTree" id="ENSGT01030000234588"/>
<keyword evidence="4" id="KW-0009">Actin-binding</keyword>
<dbReference type="GO" id="GO:0005861">
    <property type="term" value="C:troponin complex"/>
    <property type="evidence" value="ECO:0007669"/>
    <property type="project" value="InterPro"/>
</dbReference>
<dbReference type="PANTHER" id="PTHR13738:SF12">
    <property type="entry name" value="TROPONIN 1-RELATED"/>
    <property type="match status" value="1"/>
</dbReference>
<evidence type="ECO:0000313" key="7">
    <source>
        <dbReference type="Proteomes" id="UP000314980"/>
    </source>
</evidence>
<dbReference type="InterPro" id="IPR001978">
    <property type="entry name" value="Troponin"/>
</dbReference>
<feature type="coiled-coil region" evidence="5">
    <location>
        <begin position="18"/>
        <end position="47"/>
    </location>
</feature>
<dbReference type="InterPro" id="IPR038077">
    <property type="entry name" value="Troponin_sf"/>
</dbReference>
<dbReference type="InterPro" id="IPR050875">
    <property type="entry name" value="Troponin_I"/>
</dbReference>
<accession>A0A4W6F6R2</accession>
<dbReference type="Proteomes" id="UP000314980">
    <property type="component" value="Unassembled WGS sequence"/>
</dbReference>
<dbReference type="AlphaFoldDB" id="A0A4W6F6R2"/>
<reference evidence="6" key="3">
    <citation type="submission" date="2025-09" db="UniProtKB">
        <authorList>
            <consortium name="Ensembl"/>
        </authorList>
    </citation>
    <scope>IDENTIFICATION</scope>
</reference>
<dbReference type="GO" id="GO:0003009">
    <property type="term" value="P:skeletal muscle contraction"/>
    <property type="evidence" value="ECO:0007669"/>
    <property type="project" value="TreeGrafter"/>
</dbReference>